<organism evidence="3 4">
    <name type="scientific">Pacificibacter marinus</name>
    <dbReference type="NCBI Taxonomy" id="658057"/>
    <lineage>
        <taxon>Bacteria</taxon>
        <taxon>Pseudomonadati</taxon>
        <taxon>Pseudomonadota</taxon>
        <taxon>Alphaproteobacteria</taxon>
        <taxon>Rhodobacterales</taxon>
        <taxon>Roseobacteraceae</taxon>
        <taxon>Pacificibacter</taxon>
    </lineage>
</organism>
<keyword evidence="4" id="KW-1185">Reference proteome</keyword>
<dbReference type="InterPro" id="IPR018638">
    <property type="entry name" value="DUF2061_membrane"/>
</dbReference>
<dbReference type="OrthoDB" id="197461at2"/>
<evidence type="ECO:0000259" key="2">
    <source>
        <dbReference type="Pfam" id="PF09834"/>
    </source>
</evidence>
<evidence type="ECO:0000313" key="3">
    <source>
        <dbReference type="EMBL" id="SLN14659.1"/>
    </source>
</evidence>
<evidence type="ECO:0000313" key="4">
    <source>
        <dbReference type="Proteomes" id="UP000193307"/>
    </source>
</evidence>
<accession>A0A1Y5RH91</accession>
<dbReference type="RefSeq" id="WP_085847172.1">
    <property type="nucleotide sequence ID" value="NZ_FNZV01000001.1"/>
</dbReference>
<feature type="domain" description="DUF2061" evidence="2">
    <location>
        <begin position="8"/>
        <end position="59"/>
    </location>
</feature>
<keyword evidence="1" id="KW-1133">Transmembrane helix</keyword>
<gene>
    <name evidence="3" type="ORF">PAM7971_00258</name>
</gene>
<proteinExistence type="predicted"/>
<sequence>MDSKTRILIKAITWQVMGLVSMMLIGFLFTGSLAASGGIAVVGAVTGFVCYFVHEIAWSRISWGRGILGAIKK</sequence>
<feature type="transmembrane region" description="Helical" evidence="1">
    <location>
        <begin position="7"/>
        <end position="29"/>
    </location>
</feature>
<dbReference type="EMBL" id="FWFW01000001">
    <property type="protein sequence ID" value="SLN14659.1"/>
    <property type="molecule type" value="Genomic_DNA"/>
</dbReference>
<dbReference type="STRING" id="658057.SAMN04488032_101389"/>
<protein>
    <recommendedName>
        <fullName evidence="2">DUF2061 domain-containing protein</fullName>
    </recommendedName>
</protein>
<keyword evidence="1" id="KW-0472">Membrane</keyword>
<reference evidence="3 4" key="1">
    <citation type="submission" date="2017-03" db="EMBL/GenBank/DDBJ databases">
        <authorList>
            <person name="Afonso C.L."/>
            <person name="Miller P.J."/>
            <person name="Scott M.A."/>
            <person name="Spackman E."/>
            <person name="Goraichik I."/>
            <person name="Dimitrov K.M."/>
            <person name="Suarez D.L."/>
            <person name="Swayne D.E."/>
        </authorList>
    </citation>
    <scope>NUCLEOTIDE SEQUENCE [LARGE SCALE GENOMIC DNA]</scope>
    <source>
        <strain evidence="3 4">CECT 7971</strain>
    </source>
</reference>
<name>A0A1Y5RH91_9RHOB</name>
<evidence type="ECO:0000256" key="1">
    <source>
        <dbReference type="SAM" id="Phobius"/>
    </source>
</evidence>
<dbReference type="AlphaFoldDB" id="A0A1Y5RH91"/>
<feature type="transmembrane region" description="Helical" evidence="1">
    <location>
        <begin position="35"/>
        <end position="53"/>
    </location>
</feature>
<keyword evidence="1" id="KW-0812">Transmembrane</keyword>
<dbReference type="Proteomes" id="UP000193307">
    <property type="component" value="Unassembled WGS sequence"/>
</dbReference>
<dbReference type="Pfam" id="PF09834">
    <property type="entry name" value="DUF2061"/>
    <property type="match status" value="1"/>
</dbReference>